<accession>A0A914AXB2</accession>
<name>A0A914AXB2_PATMI</name>
<evidence type="ECO:0000256" key="1">
    <source>
        <dbReference type="ARBA" id="ARBA00022729"/>
    </source>
</evidence>
<dbReference type="InterPro" id="IPR009039">
    <property type="entry name" value="EAR"/>
</dbReference>
<feature type="chain" id="PRO_5038275722" evidence="4">
    <location>
        <begin position="24"/>
        <end position="2103"/>
    </location>
</feature>
<dbReference type="OrthoDB" id="6022258at2759"/>
<dbReference type="EnsemblMetazoa" id="XM_038212403.1">
    <property type="protein sequence ID" value="XP_038068331.1"/>
    <property type="gene ID" value="LOC119737791"/>
</dbReference>
<keyword evidence="3" id="KW-0175">Coiled coil</keyword>
<dbReference type="RefSeq" id="XP_038068332.1">
    <property type="nucleotide sequence ID" value="XM_038212404.1"/>
</dbReference>
<dbReference type="GO" id="GO:0007165">
    <property type="term" value="P:signal transduction"/>
    <property type="evidence" value="ECO:0007669"/>
    <property type="project" value="TreeGrafter"/>
</dbReference>
<keyword evidence="1 4" id="KW-0732">Signal</keyword>
<evidence type="ECO:0000256" key="2">
    <source>
        <dbReference type="ARBA" id="ARBA00022737"/>
    </source>
</evidence>
<feature type="signal peptide" evidence="4">
    <location>
        <begin position="1"/>
        <end position="23"/>
    </location>
</feature>
<proteinExistence type="predicted"/>
<feature type="coiled-coil region" evidence="3">
    <location>
        <begin position="465"/>
        <end position="492"/>
    </location>
</feature>
<dbReference type="PROSITE" id="PS50912">
    <property type="entry name" value="EAR"/>
    <property type="match status" value="2"/>
</dbReference>
<dbReference type="OMA" id="QCERTES"/>
<dbReference type="PANTHER" id="PTHR15261:SF4">
    <property type="entry name" value="THROMBOSPONDIN-TYPE LAMININ G DOMAIN AND EAR REPEAT-CONTAINING PROTEIN"/>
    <property type="match status" value="1"/>
</dbReference>
<dbReference type="PANTHER" id="PTHR15261">
    <property type="entry name" value="THROMBOSPONDIN-TYPE LAMININ G DOMAIN AND EAR REPEAT-CONTAINING"/>
    <property type="match status" value="1"/>
</dbReference>
<keyword evidence="6" id="KW-1185">Reference proteome</keyword>
<keyword evidence="2" id="KW-0677">Repeat</keyword>
<evidence type="ECO:0000256" key="3">
    <source>
        <dbReference type="SAM" id="Coils"/>
    </source>
</evidence>
<reference evidence="5" key="1">
    <citation type="submission" date="2022-11" db="UniProtKB">
        <authorList>
            <consortium name="EnsemblMetazoa"/>
        </authorList>
    </citation>
    <scope>IDENTIFICATION</scope>
</reference>
<evidence type="ECO:0000313" key="6">
    <source>
        <dbReference type="Proteomes" id="UP000887568"/>
    </source>
</evidence>
<organism evidence="5 6">
    <name type="scientific">Patiria miniata</name>
    <name type="common">Bat star</name>
    <name type="synonym">Asterina miniata</name>
    <dbReference type="NCBI Taxonomy" id="46514"/>
    <lineage>
        <taxon>Eukaryota</taxon>
        <taxon>Metazoa</taxon>
        <taxon>Echinodermata</taxon>
        <taxon>Eleutherozoa</taxon>
        <taxon>Asterozoa</taxon>
        <taxon>Asteroidea</taxon>
        <taxon>Valvatacea</taxon>
        <taxon>Valvatida</taxon>
        <taxon>Asterinidae</taxon>
        <taxon>Patiria</taxon>
    </lineage>
</organism>
<evidence type="ECO:0000256" key="4">
    <source>
        <dbReference type="SAM" id="SignalP"/>
    </source>
</evidence>
<sequence length="2103" mass="230269">MKVSCLCAVLLWTCWQFNSPVTASSAAVDASRGGDPQTYLQAEASRFTRQLDQAAMGEHGRFQRSLNGLQRHRVRRSSGSDFRHGFYPATGVGNREDFELSSVDLISNTSAVNSTVIEWGYIEVGVNETIVTASTDEGLQVFQLDLQEPNQKLSRIKTFPNVLSSVLFSRHSWQAGHIVRTKQYLTVYDSRHFLSHYSLEKGNNITLQDSVDLGPVSVIDLHHFDFGMVTYVAALTSNGFVRLYRWSSRYCKFSVAEDLTVPLGVSNLQAFHISGRHYLLVSIYNYYSTIFKYHSRQSSFRSYQRLYPDGAKHATHFTDAYNHYLVFIDALGLSSTFFKWNGVEFEEMQVISTVGANHWHAVPIPGTQDGALLILSSDGKTPGALPLTAYKHDPVTDTFLSHMSVNELLNPPELHNATSTLSFDVGSDIYLLVGFSKSLASKDPGDLFKMNFLYTETDDPIVAENQQLEDMIEALKNKTSYLNESLSKAEEAIAGSVTKDGNQRINGTKTFTEVDLRKALVERIDVEDAFIFAPRPTGNESLGHLVNQSYAQREQIEEFLDFLTDVVTLGTDQNITGAKNITSVTVQGALNSTVFSTELFDDVDIDKLNREAFRLDMPNQVINGELTFSGNLSSTKSIDLDDSYLVNGLDLSEDVVVTVGSQTITGTKTFQQDTSIQNDMVLNPGVLLNNIDPSDQLVTLTGPHIIAGELNFTDVIHIDGDIITSGTIDGVDVSSLCDDVLTISTDQTVPGNISFQQAPVFDTDVVYGGLLRQVNITRLDDEAVKINEDTNITGAKTFMDDISVTGDVIVDGLVSNIDLKEDVVQLAVGGRLSGSRVFSGLVEMAGVVTVTGTVNGLDLSQDVVTLYGDHTIQGKKTFSEGITANKNINVTGTVDTVDLSEWAANVMTLSTDQTVQGPLAFTDDTNMGGNLTVAGLINGIDLLAMYKDTFFKTSDKVQIISGNKTFTKPVNVTTGHIVFEGLINGRNMTEDYLNKFSDQNVTGHKTFVDGFSADADLNVSGLIAGIDLLALYANSLIRGREAHLRGERTFLGNVKVEGVVNVTGTVDGIKMSTNVLTINGNQIVTGSKTFQQLKAHNMSSVNMIAQVSVNQRNWTDFVLSRVDLTSNQDISANHSFTADNVTANDVEIKWHVNGINLTAVLEDIMRKSVVQTVTGSKTIPGTVIVHGNVSLSDHINGILLGDFASRAFLLSGLPQTVTGRKTFDNATAFSSHLLVTGLVDGIDLDFFMSDILHPDNLRKILGTKTFLNGFRAQTDVAVTGNVDGVDLSEDVMTTNTSQNVSGTYTMTFLGSTDPDSLVTGLINGIDLVYLNNTILKRQEDQTVNAPLVFTENLTSMTDVTVTGLVDGEDLSELLFRAIMLNDPFNVTGNLTFTEGVTFEGPLNTTGLIFGKNLSAWYQDVVLLNTDEVVLGNKTFISDVDVSPALSVTDEMEADTVFGQNFDNFVADAVNLTSNVTITGAKTFLGDVQAQADVSVDGTVDGIRIEDVVTKDGDQVITGVKTFTKTIDVNGHINITGLVNGVNISDLYERTFKLDSPQNVTAVKKFTQDLEVTDDVIITGSVDGIDLSEEAVPLGTDQTIEGDISFTTNVTVNGNMTVGGYVDGVNLTHLVTERATLSGDENVRSDLTFLGHVTFRGNVTVRDLFDGVPLQTLWDLHEHLLKWIRVDIENLLLISADQCHDVKLLQWAYAHTVEMLAHVSQIQEVEIQIQSFESFVLDDVTHLALAVHSNTVDHLCVDSYVYAWDADTDKFVQKASFATNGAYNWHAFERRETVYLAVANEGTNPCNGDASVNNTIYYYNGSQFLEYQDLVSEESREIDTTVINDDLYLAVANTKTSALSYLYLLAADGLFYEAQNFSIGGATSVEFLQAGNTTFLVFAAVSPTQSPIYIFNNQSGQFDFHQYVSTSYATAVDGFMFRHEAGLAFANHAELFDNNKISWDVPIEVYFLSRTSGEFELHELVDFTAAVDVKMFHIGPDLYMAAVSEYEELQILKYEGFVGFSPVVTLASYGVVSVEVFELIGASSYENLFFAIGIDPVTTDDVYSRILAEKVIGQTVMFKILPCPVVVEESFHGDPSLLDRPLDD</sequence>
<evidence type="ECO:0000313" key="5">
    <source>
        <dbReference type="EnsemblMetazoa" id="XP_038068332.1"/>
    </source>
</evidence>
<dbReference type="EnsemblMetazoa" id="XM_038212404.1">
    <property type="protein sequence ID" value="XP_038068332.1"/>
    <property type="gene ID" value="LOC119737791"/>
</dbReference>
<dbReference type="RefSeq" id="XP_038068331.1">
    <property type="nucleotide sequence ID" value="XM_038212403.1"/>
</dbReference>
<dbReference type="GeneID" id="119737791"/>
<dbReference type="Gene3D" id="6.10.140.2190">
    <property type="match status" value="2"/>
</dbReference>
<dbReference type="Proteomes" id="UP000887568">
    <property type="component" value="Unplaced"/>
</dbReference>
<protein>
    <submittedName>
        <fullName evidence="5">Uncharacterized protein</fullName>
    </submittedName>
</protein>